<evidence type="ECO:0000256" key="1">
    <source>
        <dbReference type="ARBA" id="ARBA00004474"/>
    </source>
</evidence>
<keyword evidence="4" id="KW-0604">Photosystem II</keyword>
<sequence length="314" mass="35654">MTLLIVGATGTLGRQIVRRAIDEGYQVKCLARNLRKAYFLREWGAELVYGDLSLPETLPPILKDVTAIIDASTARPSDPYNAETVDLKGKLALIEAAKIVNIERFIFFSVINSDKYSDVPLVKLKLDIEFYLQESGIKYTIFYLGGFFQGLISQYAIPILEKQPIWVTGENTSIGYIDTSDIAKFTLRSLALKETECRKFPLVGRKNWNSQEIIQLCERLSGQSARITKIPISALIIFRQLMGFFEWGSNIAERLAFAELLATGEDFTGDMKETYQLFGFEENETATLEGYMQDYFGRILRKLKELSDEKEKSL</sequence>
<gene>
    <name evidence="6" type="primary">ycf39</name>
    <name evidence="6" type="ORF">TampPt_p066</name>
</gene>
<evidence type="ECO:0000256" key="4">
    <source>
        <dbReference type="ARBA" id="ARBA00023276"/>
    </source>
</evidence>
<dbReference type="GO" id="GO:0009523">
    <property type="term" value="C:photosystem II"/>
    <property type="evidence" value="ECO:0007669"/>
    <property type="project" value="UniProtKB-KW"/>
</dbReference>
<dbReference type="SUPFAM" id="SSF51735">
    <property type="entry name" value="NAD(P)-binding Rossmann-fold domains"/>
    <property type="match status" value="1"/>
</dbReference>
<dbReference type="InterPro" id="IPR044256">
    <property type="entry name" value="HCF244-like"/>
</dbReference>
<dbReference type="Pfam" id="PF05368">
    <property type="entry name" value="NmrA"/>
    <property type="match status" value="1"/>
</dbReference>
<dbReference type="AlphaFoldDB" id="A0A0H4SLW2"/>
<evidence type="ECO:0000313" key="6">
    <source>
        <dbReference type="EMBL" id="AKP94636.1"/>
    </source>
</evidence>
<reference evidence="6" key="1">
    <citation type="journal article" date="2015" name="PLoS ONE">
        <title>The Plastid Genome of the Cryptomonad Teleaulax amphioxeia.</title>
        <authorList>
            <person name="Kim J.I."/>
            <person name="Yoon H.S."/>
            <person name="Yi G."/>
            <person name="Kim H.S."/>
            <person name="Yih W."/>
            <person name="Shin W."/>
        </authorList>
    </citation>
    <scope>NUCLEOTIDE SEQUENCE</scope>
    <source>
        <strain evidence="6">HACCP-CR01</strain>
    </source>
</reference>
<protein>
    <submittedName>
        <fullName evidence="6">Ycf39</fullName>
    </submittedName>
</protein>
<dbReference type="RefSeq" id="YP_009159218.1">
    <property type="nucleotide sequence ID" value="NC_027589.1"/>
</dbReference>
<organism evidence="6">
    <name type="scientific">Teleaulax amphioxeia</name>
    <dbReference type="NCBI Taxonomy" id="77931"/>
    <lineage>
        <taxon>Eukaryota</taxon>
        <taxon>Cryptophyceae</taxon>
        <taxon>Pyrenomonadales</taxon>
        <taxon>Geminigeraceae</taxon>
        <taxon>Teleaulax</taxon>
    </lineage>
</organism>
<evidence type="ECO:0000259" key="5">
    <source>
        <dbReference type="Pfam" id="PF05368"/>
    </source>
</evidence>
<evidence type="ECO:0000256" key="2">
    <source>
        <dbReference type="ARBA" id="ARBA00022531"/>
    </source>
</evidence>
<dbReference type="Gene3D" id="3.40.50.720">
    <property type="entry name" value="NAD(P)-binding Rossmann-like Domain"/>
    <property type="match status" value="1"/>
</dbReference>
<dbReference type="InterPro" id="IPR008030">
    <property type="entry name" value="NmrA-like"/>
</dbReference>
<dbReference type="GO" id="GO:0015979">
    <property type="term" value="P:photosynthesis"/>
    <property type="evidence" value="ECO:0007669"/>
    <property type="project" value="UniProtKB-KW"/>
</dbReference>
<comment type="subcellular location">
    <subcellularLocation>
        <location evidence="1">Plastid</location>
    </subcellularLocation>
</comment>
<evidence type="ECO:0000256" key="3">
    <source>
        <dbReference type="ARBA" id="ARBA00022640"/>
    </source>
</evidence>
<accession>A0A0H4SLW2</accession>
<dbReference type="PANTHER" id="PTHR47128:SF2">
    <property type="entry name" value="PROTEIN HIGH CHLOROPHYLL FLUORESCENCE PHENOTYPE 244, CHLOROPLASTIC"/>
    <property type="match status" value="1"/>
</dbReference>
<feature type="domain" description="NmrA-like" evidence="5">
    <location>
        <begin position="2"/>
        <end position="247"/>
    </location>
</feature>
<dbReference type="InterPro" id="IPR036291">
    <property type="entry name" value="NAD(P)-bd_dom_sf"/>
</dbReference>
<dbReference type="EMBL" id="KP899713">
    <property type="protein sequence ID" value="AKP94636.1"/>
    <property type="molecule type" value="Genomic_DNA"/>
</dbReference>
<geneLocation type="plastid" evidence="6"/>
<dbReference type="GeneID" id="25077766"/>
<proteinExistence type="predicted"/>
<keyword evidence="2" id="KW-0602">Photosynthesis</keyword>
<dbReference type="CDD" id="cd05243">
    <property type="entry name" value="SDR_a5"/>
    <property type="match status" value="1"/>
</dbReference>
<dbReference type="GO" id="GO:0009536">
    <property type="term" value="C:plastid"/>
    <property type="evidence" value="ECO:0007669"/>
    <property type="project" value="UniProtKB-SubCell"/>
</dbReference>
<keyword evidence="3 6" id="KW-0934">Plastid</keyword>
<dbReference type="PANTHER" id="PTHR47128">
    <property type="match status" value="1"/>
</dbReference>
<name>A0A0H4SLW2_9CRYP</name>